<dbReference type="GO" id="GO:0030091">
    <property type="term" value="P:protein repair"/>
    <property type="evidence" value="ECO:0007669"/>
    <property type="project" value="UniProtKB-UniRule"/>
</dbReference>
<comment type="similarity">
    <text evidence="2">Belongs to the methyltransferase superfamily. L-isoaspartyl/D-aspartyl protein methyltransferase family.</text>
</comment>
<dbReference type="InterPro" id="IPR029063">
    <property type="entry name" value="SAM-dependent_MTases_sf"/>
</dbReference>
<evidence type="ECO:0000256" key="1">
    <source>
        <dbReference type="ARBA" id="ARBA00004496"/>
    </source>
</evidence>
<dbReference type="PANTHER" id="PTHR11579:SF0">
    <property type="entry name" value="PROTEIN-L-ISOASPARTATE(D-ASPARTATE) O-METHYLTRANSFERASE"/>
    <property type="match status" value="1"/>
</dbReference>
<evidence type="ECO:0000256" key="7">
    <source>
        <dbReference type="ARBA" id="ARBA00022679"/>
    </source>
</evidence>
<evidence type="ECO:0000256" key="6">
    <source>
        <dbReference type="ARBA" id="ARBA00022603"/>
    </source>
</evidence>
<dbReference type="GO" id="GO:0005737">
    <property type="term" value="C:cytoplasm"/>
    <property type="evidence" value="ECO:0007669"/>
    <property type="project" value="UniProtKB-SubCell"/>
</dbReference>
<gene>
    <name evidence="10" type="ORF">SAMN03080599_01876</name>
</gene>
<sequence length="198" mass="21157">MTEKELLTFFKNLDRAYFIDGPSKAMAGLDHALPIGYGQTISQPSLVFEMTWHLALEPGSKVLEIGTGSGYQTVFLAAFGGTVYTIERLEALGVPARARLEALGYSNIHYRIGDGSCGWPEAAPFDRIIVTAASAAVPAELVAQLAPGGRMILPVGVPGDQDLLLVTKDSEGEVSRRVLGKVVFVELVGKYGFGDVLD</sequence>
<comment type="subcellular location">
    <subcellularLocation>
        <location evidence="1">Cytoplasm</location>
    </subcellularLocation>
</comment>
<dbReference type="RefSeq" id="WP_242870860.1">
    <property type="nucleotide sequence ID" value="NZ_FMWL01000008.1"/>
</dbReference>
<dbReference type="EMBL" id="FMWL01000008">
    <property type="protein sequence ID" value="SCZ79661.1"/>
    <property type="molecule type" value="Genomic_DNA"/>
</dbReference>
<keyword evidence="6 10" id="KW-0489">Methyltransferase</keyword>
<evidence type="ECO:0000256" key="9">
    <source>
        <dbReference type="NCBIfam" id="TIGR00080"/>
    </source>
</evidence>
<keyword evidence="7 10" id="KW-0808">Transferase</keyword>
<dbReference type="InterPro" id="IPR000682">
    <property type="entry name" value="PCMT"/>
</dbReference>
<evidence type="ECO:0000313" key="10">
    <source>
        <dbReference type="EMBL" id="SCZ79661.1"/>
    </source>
</evidence>
<evidence type="ECO:0000256" key="5">
    <source>
        <dbReference type="ARBA" id="ARBA00022490"/>
    </source>
</evidence>
<keyword evidence="5" id="KW-0963">Cytoplasm</keyword>
<dbReference type="PROSITE" id="PS01279">
    <property type="entry name" value="PCMT"/>
    <property type="match status" value="1"/>
</dbReference>
<accession>A0A1G5S1Q3</accession>
<evidence type="ECO:0000256" key="4">
    <source>
        <dbReference type="ARBA" id="ARBA00013346"/>
    </source>
</evidence>
<dbReference type="Proteomes" id="UP000199208">
    <property type="component" value="Unassembled WGS sequence"/>
</dbReference>
<dbReference type="NCBIfam" id="TIGR00080">
    <property type="entry name" value="pimt"/>
    <property type="match status" value="1"/>
</dbReference>
<organism evidence="10 11">
    <name type="scientific">Acidaminobacter hydrogenoformans DSM 2784</name>
    <dbReference type="NCBI Taxonomy" id="1120920"/>
    <lineage>
        <taxon>Bacteria</taxon>
        <taxon>Bacillati</taxon>
        <taxon>Bacillota</taxon>
        <taxon>Clostridia</taxon>
        <taxon>Peptostreptococcales</taxon>
        <taxon>Acidaminobacteraceae</taxon>
        <taxon>Acidaminobacter</taxon>
    </lineage>
</organism>
<protein>
    <recommendedName>
        <fullName evidence="4 9">Protein-L-isoaspartate O-methyltransferase</fullName>
        <ecNumber evidence="3 9">2.1.1.77</ecNumber>
    </recommendedName>
</protein>
<proteinExistence type="inferred from homology"/>
<keyword evidence="11" id="KW-1185">Reference proteome</keyword>
<dbReference type="GO" id="GO:0004719">
    <property type="term" value="F:protein-L-isoaspartate (D-aspartate) O-methyltransferase activity"/>
    <property type="evidence" value="ECO:0007669"/>
    <property type="project" value="UniProtKB-UniRule"/>
</dbReference>
<evidence type="ECO:0000256" key="2">
    <source>
        <dbReference type="ARBA" id="ARBA00005369"/>
    </source>
</evidence>
<dbReference type="Pfam" id="PF01135">
    <property type="entry name" value="PCMT"/>
    <property type="match status" value="1"/>
</dbReference>
<name>A0A1G5S1Q3_9FIRM</name>
<dbReference type="Gene3D" id="3.40.50.150">
    <property type="entry name" value="Vaccinia Virus protein VP39"/>
    <property type="match status" value="1"/>
</dbReference>
<evidence type="ECO:0000313" key="11">
    <source>
        <dbReference type="Proteomes" id="UP000199208"/>
    </source>
</evidence>
<dbReference type="AlphaFoldDB" id="A0A1G5S1Q3"/>
<evidence type="ECO:0000256" key="3">
    <source>
        <dbReference type="ARBA" id="ARBA00011890"/>
    </source>
</evidence>
<dbReference type="PANTHER" id="PTHR11579">
    <property type="entry name" value="PROTEIN-L-ISOASPARTATE O-METHYLTRANSFERASE"/>
    <property type="match status" value="1"/>
</dbReference>
<evidence type="ECO:0000256" key="8">
    <source>
        <dbReference type="ARBA" id="ARBA00022691"/>
    </source>
</evidence>
<reference evidence="10 11" key="1">
    <citation type="submission" date="2016-10" db="EMBL/GenBank/DDBJ databases">
        <authorList>
            <person name="de Groot N.N."/>
        </authorList>
    </citation>
    <scope>NUCLEOTIDE SEQUENCE [LARGE SCALE GENOMIC DNA]</scope>
    <source>
        <strain evidence="10 11">DSM 2784</strain>
    </source>
</reference>
<dbReference type="SUPFAM" id="SSF53335">
    <property type="entry name" value="S-adenosyl-L-methionine-dependent methyltransferases"/>
    <property type="match status" value="1"/>
</dbReference>
<dbReference type="GO" id="GO:0032259">
    <property type="term" value="P:methylation"/>
    <property type="evidence" value="ECO:0007669"/>
    <property type="project" value="UniProtKB-KW"/>
</dbReference>
<keyword evidence="8" id="KW-0949">S-adenosyl-L-methionine</keyword>
<dbReference type="NCBIfam" id="NF001453">
    <property type="entry name" value="PRK00312.1"/>
    <property type="match status" value="1"/>
</dbReference>
<dbReference type="CDD" id="cd02440">
    <property type="entry name" value="AdoMet_MTases"/>
    <property type="match status" value="1"/>
</dbReference>
<dbReference type="EC" id="2.1.1.77" evidence="3 9"/>
<dbReference type="STRING" id="1120920.SAMN03080599_01876"/>